<dbReference type="InterPro" id="IPR000515">
    <property type="entry name" value="MetI-like"/>
</dbReference>
<evidence type="ECO:0000256" key="5">
    <source>
        <dbReference type="ARBA" id="ARBA00022989"/>
    </source>
</evidence>
<feature type="transmembrane region" description="Helical" evidence="7">
    <location>
        <begin position="126"/>
        <end position="151"/>
    </location>
</feature>
<evidence type="ECO:0000256" key="4">
    <source>
        <dbReference type="ARBA" id="ARBA00022692"/>
    </source>
</evidence>
<proteinExistence type="predicted"/>
<dbReference type="AlphaFoldDB" id="A0A6J7U9D5"/>
<feature type="transmembrane region" description="Helical" evidence="7">
    <location>
        <begin position="199"/>
        <end position="224"/>
    </location>
</feature>
<keyword evidence="6 7" id="KW-0472">Membrane</keyword>
<keyword evidence="4 7" id="KW-0812">Transmembrane</keyword>
<dbReference type="PANTHER" id="PTHR43386">
    <property type="entry name" value="OLIGOPEPTIDE TRANSPORT SYSTEM PERMEASE PROTEIN APPC"/>
    <property type="match status" value="1"/>
</dbReference>
<feature type="domain" description="ABC transmembrane type-1" evidence="8">
    <location>
        <begin position="77"/>
        <end position="266"/>
    </location>
</feature>
<dbReference type="SUPFAM" id="SSF161098">
    <property type="entry name" value="MetI-like"/>
    <property type="match status" value="1"/>
</dbReference>
<keyword evidence="5 7" id="KW-1133">Transmembrane helix</keyword>
<dbReference type="InterPro" id="IPR035906">
    <property type="entry name" value="MetI-like_sf"/>
</dbReference>
<dbReference type="EMBL" id="CAFBQS010000064">
    <property type="protein sequence ID" value="CAB5062485.1"/>
    <property type="molecule type" value="Genomic_DNA"/>
</dbReference>
<keyword evidence="2" id="KW-0813">Transport</keyword>
<evidence type="ECO:0000256" key="3">
    <source>
        <dbReference type="ARBA" id="ARBA00022475"/>
    </source>
</evidence>
<dbReference type="PANTHER" id="PTHR43386:SF25">
    <property type="entry name" value="PEPTIDE ABC TRANSPORTER PERMEASE PROTEIN"/>
    <property type="match status" value="1"/>
</dbReference>
<dbReference type="PROSITE" id="PS50928">
    <property type="entry name" value="ABC_TM1"/>
    <property type="match status" value="1"/>
</dbReference>
<accession>A0A6J7U9D5</accession>
<gene>
    <name evidence="9" type="ORF">UFOPK4366_00452</name>
</gene>
<dbReference type="GO" id="GO:0005886">
    <property type="term" value="C:plasma membrane"/>
    <property type="evidence" value="ECO:0007669"/>
    <property type="project" value="UniProtKB-SubCell"/>
</dbReference>
<comment type="subcellular location">
    <subcellularLocation>
        <location evidence="1">Cell membrane</location>
        <topology evidence="1">Multi-pass membrane protein</topology>
    </subcellularLocation>
</comment>
<sequence length="280" mass="30215">MKLRIRWTMFKGIRRFLPFSAIGLMIIIIVCLFANFFAPYDPFEIGLAAPFSPPSWAHISGTDDLGRDLFSRILYGGRITLLIALVATTIALIIGTAWGFAAGILKGWTDEFLMRTADAMMAIPAILFALVCISGLGASVLSLTVVAGILLAPSTARMARSAILVEMGNDYVIAGIASGLSRWRLIWNEILPNIASQLLVQFSLNAAAAVMLEATLSFIGLGVQPPNASLGTLILQGYAKIWNSYWFVLFPGALVTITILLFNSLGEHVRLSMNSAKSSS</sequence>
<dbReference type="Pfam" id="PF00528">
    <property type="entry name" value="BPD_transp_1"/>
    <property type="match status" value="1"/>
</dbReference>
<evidence type="ECO:0000256" key="7">
    <source>
        <dbReference type="SAM" id="Phobius"/>
    </source>
</evidence>
<feature type="transmembrane region" description="Helical" evidence="7">
    <location>
        <begin position="244"/>
        <end position="265"/>
    </location>
</feature>
<feature type="transmembrane region" description="Helical" evidence="7">
    <location>
        <begin position="79"/>
        <end position="105"/>
    </location>
</feature>
<keyword evidence="3" id="KW-1003">Cell membrane</keyword>
<evidence type="ECO:0000313" key="9">
    <source>
        <dbReference type="EMBL" id="CAB5062485.1"/>
    </source>
</evidence>
<evidence type="ECO:0000259" key="8">
    <source>
        <dbReference type="PROSITE" id="PS50928"/>
    </source>
</evidence>
<evidence type="ECO:0000256" key="1">
    <source>
        <dbReference type="ARBA" id="ARBA00004651"/>
    </source>
</evidence>
<protein>
    <submittedName>
        <fullName evidence="9">Unannotated protein</fullName>
    </submittedName>
</protein>
<feature type="transmembrane region" description="Helical" evidence="7">
    <location>
        <begin position="16"/>
        <end position="38"/>
    </location>
</feature>
<dbReference type="InterPro" id="IPR050366">
    <property type="entry name" value="BP-dependent_transpt_permease"/>
</dbReference>
<name>A0A6J7U9D5_9ZZZZ</name>
<dbReference type="Gene3D" id="1.10.3720.10">
    <property type="entry name" value="MetI-like"/>
    <property type="match status" value="1"/>
</dbReference>
<evidence type="ECO:0000256" key="2">
    <source>
        <dbReference type="ARBA" id="ARBA00022448"/>
    </source>
</evidence>
<organism evidence="9">
    <name type="scientific">freshwater metagenome</name>
    <dbReference type="NCBI Taxonomy" id="449393"/>
    <lineage>
        <taxon>unclassified sequences</taxon>
        <taxon>metagenomes</taxon>
        <taxon>ecological metagenomes</taxon>
    </lineage>
</organism>
<dbReference type="GO" id="GO:0055085">
    <property type="term" value="P:transmembrane transport"/>
    <property type="evidence" value="ECO:0007669"/>
    <property type="project" value="InterPro"/>
</dbReference>
<reference evidence="9" key="1">
    <citation type="submission" date="2020-05" db="EMBL/GenBank/DDBJ databases">
        <authorList>
            <person name="Chiriac C."/>
            <person name="Salcher M."/>
            <person name="Ghai R."/>
            <person name="Kavagutti S V."/>
        </authorList>
    </citation>
    <scope>NUCLEOTIDE SEQUENCE</scope>
</reference>
<evidence type="ECO:0000256" key="6">
    <source>
        <dbReference type="ARBA" id="ARBA00023136"/>
    </source>
</evidence>
<dbReference type="CDD" id="cd06261">
    <property type="entry name" value="TM_PBP2"/>
    <property type="match status" value="1"/>
</dbReference>